<organism evidence="1">
    <name type="scientific">marine metagenome</name>
    <dbReference type="NCBI Taxonomy" id="408172"/>
    <lineage>
        <taxon>unclassified sequences</taxon>
        <taxon>metagenomes</taxon>
        <taxon>ecological metagenomes</taxon>
    </lineage>
</organism>
<reference evidence="1" key="1">
    <citation type="submission" date="2018-05" db="EMBL/GenBank/DDBJ databases">
        <authorList>
            <person name="Lanie J.A."/>
            <person name="Ng W.-L."/>
            <person name="Kazmierczak K.M."/>
            <person name="Andrzejewski T.M."/>
            <person name="Davidsen T.M."/>
            <person name="Wayne K.J."/>
            <person name="Tettelin H."/>
            <person name="Glass J.I."/>
            <person name="Rusch D."/>
            <person name="Podicherti R."/>
            <person name="Tsui H.-C.T."/>
            <person name="Winkler M.E."/>
        </authorList>
    </citation>
    <scope>NUCLEOTIDE SEQUENCE</scope>
</reference>
<dbReference type="SUPFAM" id="SSF51126">
    <property type="entry name" value="Pectin lyase-like"/>
    <property type="match status" value="1"/>
</dbReference>
<feature type="non-terminal residue" evidence="1">
    <location>
        <position position="1"/>
    </location>
</feature>
<dbReference type="InterPro" id="IPR012334">
    <property type="entry name" value="Pectin_lyas_fold"/>
</dbReference>
<evidence type="ECO:0000313" key="1">
    <source>
        <dbReference type="EMBL" id="SVE25444.1"/>
    </source>
</evidence>
<name>A0A383BZT7_9ZZZZ</name>
<proteinExistence type="predicted"/>
<evidence type="ECO:0008006" key="2">
    <source>
        <dbReference type="Google" id="ProtNLM"/>
    </source>
</evidence>
<feature type="non-terminal residue" evidence="1">
    <location>
        <position position="243"/>
    </location>
</feature>
<sequence>ATRVVAPGTTIQAAIDASATGDLIVVLPGTYDEDLVINGKGLAISSQNQLSQVRSIQVLNAPAPCKFTYLRTLHDVNATSSSVTLTKSSVTGSVNAVKSSLRMIKCDVDGNVTVADSTNDANQELEAVILQSTIWEKLVCKAKRSWICYNVIRHCYLEGEVEVTGNDFNGRGYNIPGQYFPGIGIDVNGAATVVRIRNNQVRNYMTNTSTNLTEQCIGIRINGGAKADVINNLISYCYDYETS</sequence>
<protein>
    <recommendedName>
        <fullName evidence="2">Right handed beta helix domain-containing protein</fullName>
    </recommendedName>
</protein>
<gene>
    <name evidence="1" type="ORF">METZ01_LOCUS478298</name>
</gene>
<dbReference type="AlphaFoldDB" id="A0A383BZT7"/>
<dbReference type="Gene3D" id="2.160.20.10">
    <property type="entry name" value="Single-stranded right-handed beta-helix, Pectin lyase-like"/>
    <property type="match status" value="1"/>
</dbReference>
<dbReference type="InterPro" id="IPR011050">
    <property type="entry name" value="Pectin_lyase_fold/virulence"/>
</dbReference>
<accession>A0A383BZT7</accession>
<dbReference type="EMBL" id="UINC01204628">
    <property type="protein sequence ID" value="SVE25444.1"/>
    <property type="molecule type" value="Genomic_DNA"/>
</dbReference>